<dbReference type="PROSITE" id="PS51257">
    <property type="entry name" value="PROKAR_LIPOPROTEIN"/>
    <property type="match status" value="1"/>
</dbReference>
<dbReference type="RefSeq" id="WP_341405805.1">
    <property type="nucleotide sequence ID" value="NZ_JBBUKT010000006.1"/>
</dbReference>
<feature type="signal peptide" evidence="1">
    <location>
        <begin position="1"/>
        <end position="18"/>
    </location>
</feature>
<accession>A0ABU9AWC3</accession>
<dbReference type="EMBL" id="JBBUKT010000006">
    <property type="protein sequence ID" value="MEK7952047.1"/>
    <property type="molecule type" value="Genomic_DNA"/>
</dbReference>
<protein>
    <submittedName>
        <fullName evidence="2">Uncharacterized protein</fullName>
    </submittedName>
</protein>
<feature type="chain" id="PRO_5045255457" evidence="1">
    <location>
        <begin position="19"/>
        <end position="189"/>
    </location>
</feature>
<gene>
    <name evidence="2" type="ORF">WKV53_16155</name>
</gene>
<proteinExistence type="predicted"/>
<reference evidence="2 3" key="1">
    <citation type="submission" date="2024-04" db="EMBL/GenBank/DDBJ databases">
        <title>Luteolibacter sp. isolated from soil.</title>
        <authorList>
            <person name="An J."/>
        </authorList>
    </citation>
    <scope>NUCLEOTIDE SEQUENCE [LARGE SCALE GENOMIC DNA]</scope>
    <source>
        <strain evidence="2 3">Y139</strain>
    </source>
</reference>
<evidence type="ECO:0000256" key="1">
    <source>
        <dbReference type="SAM" id="SignalP"/>
    </source>
</evidence>
<keyword evidence="3" id="KW-1185">Reference proteome</keyword>
<keyword evidence="1" id="KW-0732">Signal</keyword>
<sequence>MRWILTASAIAATSACLAADRPKPVNTDHLQVKYLFESDQPGLKPHPRYEIRSGKDFSTLLFSKARPEVQLRLHAIDASPDGRGVLIREQAAKGLQPFQWTLIYRSPTPADVPKVRELFQVLKQPGEETTERLIPNHLSIHRDAGGDDPAFFGDLKLIELKNDGLTFEDGAYKYQVRFKDCFDNFPAGQ</sequence>
<evidence type="ECO:0000313" key="2">
    <source>
        <dbReference type="EMBL" id="MEK7952047.1"/>
    </source>
</evidence>
<organism evidence="2 3">
    <name type="scientific">Luteolibacter soli</name>
    <dbReference type="NCBI Taxonomy" id="3135280"/>
    <lineage>
        <taxon>Bacteria</taxon>
        <taxon>Pseudomonadati</taxon>
        <taxon>Verrucomicrobiota</taxon>
        <taxon>Verrucomicrobiia</taxon>
        <taxon>Verrucomicrobiales</taxon>
        <taxon>Verrucomicrobiaceae</taxon>
        <taxon>Luteolibacter</taxon>
    </lineage>
</organism>
<name>A0ABU9AWC3_9BACT</name>
<evidence type="ECO:0000313" key="3">
    <source>
        <dbReference type="Proteomes" id="UP001371305"/>
    </source>
</evidence>
<dbReference type="Proteomes" id="UP001371305">
    <property type="component" value="Unassembled WGS sequence"/>
</dbReference>
<comment type="caution">
    <text evidence="2">The sequence shown here is derived from an EMBL/GenBank/DDBJ whole genome shotgun (WGS) entry which is preliminary data.</text>
</comment>